<evidence type="ECO:0000313" key="3">
    <source>
        <dbReference type="Proteomes" id="UP000593568"/>
    </source>
</evidence>
<dbReference type="EMBL" id="JABEZW010228435">
    <property type="protein sequence ID" value="MBA0788780.1"/>
    <property type="molecule type" value="Genomic_DNA"/>
</dbReference>
<reference evidence="2 3" key="1">
    <citation type="journal article" date="2019" name="Genome Biol. Evol.">
        <title>Insights into the evolution of the New World diploid cottons (Gossypium, subgenus Houzingenia) based on genome sequencing.</title>
        <authorList>
            <person name="Grover C.E."/>
            <person name="Arick M.A. 2nd"/>
            <person name="Thrash A."/>
            <person name="Conover J.L."/>
            <person name="Sanders W.S."/>
            <person name="Peterson D.G."/>
            <person name="Frelichowski J.E."/>
            <person name="Scheffler J.A."/>
            <person name="Scheffler B.E."/>
            <person name="Wendel J.F."/>
        </authorList>
    </citation>
    <scope>NUCLEOTIDE SEQUENCE [LARGE SCALE GENOMIC DNA]</scope>
    <source>
        <strain evidence="2">8</strain>
        <tissue evidence="2">Leaf</tissue>
    </source>
</reference>
<dbReference type="PROSITE" id="PS51257">
    <property type="entry name" value="PROKAR_LIPOPROTEIN"/>
    <property type="match status" value="1"/>
</dbReference>
<dbReference type="Pfam" id="PF24924">
    <property type="entry name" value="DUF7745"/>
    <property type="match status" value="1"/>
</dbReference>
<feature type="domain" description="DUF7745" evidence="1">
    <location>
        <begin position="2"/>
        <end position="42"/>
    </location>
</feature>
<dbReference type="InterPro" id="IPR056647">
    <property type="entry name" value="DUF7745"/>
</dbReference>
<accession>A0A7J9FTX8</accession>
<comment type="caution">
    <text evidence="2">The sequence shown here is derived from an EMBL/GenBank/DDBJ whole genome shotgun (WGS) entry which is preliminary data.</text>
</comment>
<proteinExistence type="predicted"/>
<dbReference type="PANTHER" id="PTHR48200">
    <property type="entry name" value="PROTEIN, PUTATIVE-RELATED"/>
    <property type="match status" value="1"/>
</dbReference>
<keyword evidence="3" id="KW-1185">Reference proteome</keyword>
<evidence type="ECO:0000313" key="2">
    <source>
        <dbReference type="EMBL" id="MBA0788780.1"/>
    </source>
</evidence>
<dbReference type="Proteomes" id="UP000593568">
    <property type="component" value="Unassembled WGS sequence"/>
</dbReference>
<organism evidence="2 3">
    <name type="scientific">Gossypium trilobum</name>
    <dbReference type="NCBI Taxonomy" id="34281"/>
    <lineage>
        <taxon>Eukaryota</taxon>
        <taxon>Viridiplantae</taxon>
        <taxon>Streptophyta</taxon>
        <taxon>Embryophyta</taxon>
        <taxon>Tracheophyta</taxon>
        <taxon>Spermatophyta</taxon>
        <taxon>Magnoliopsida</taxon>
        <taxon>eudicotyledons</taxon>
        <taxon>Gunneridae</taxon>
        <taxon>Pentapetalae</taxon>
        <taxon>rosids</taxon>
        <taxon>malvids</taxon>
        <taxon>Malvales</taxon>
        <taxon>Malvaceae</taxon>
        <taxon>Malvoideae</taxon>
        <taxon>Gossypium</taxon>
    </lineage>
</organism>
<name>A0A7J9FTX8_9ROSI</name>
<sequence length="70" mass="8207">MKVDKHLFQALAQFWNTAYSCFTFGKVALVPTVEEYTALLRCLRYNSSTPRYEEEGRCLFFECIRLSCLP</sequence>
<protein>
    <recommendedName>
        <fullName evidence="1">DUF7745 domain-containing protein</fullName>
    </recommendedName>
</protein>
<gene>
    <name evidence="2" type="ORF">Gotri_027284</name>
</gene>
<evidence type="ECO:0000259" key="1">
    <source>
        <dbReference type="Pfam" id="PF24924"/>
    </source>
</evidence>
<dbReference type="PANTHER" id="PTHR48200:SF1">
    <property type="entry name" value="AMINOTRANSFERASE-LIKE PLANT MOBILE DOMAIN-CONTAINING PROTEIN"/>
    <property type="match status" value="1"/>
</dbReference>
<dbReference type="AlphaFoldDB" id="A0A7J9FTX8"/>